<dbReference type="RefSeq" id="WP_173132711.1">
    <property type="nucleotide sequence ID" value="NZ_JABRWJ010000012.1"/>
</dbReference>
<evidence type="ECO:0000313" key="3">
    <source>
        <dbReference type="Proteomes" id="UP000737171"/>
    </source>
</evidence>
<evidence type="ECO:0000256" key="1">
    <source>
        <dbReference type="SAM" id="SignalP"/>
    </source>
</evidence>
<keyword evidence="3" id="KW-1185">Reference proteome</keyword>
<dbReference type="EMBL" id="JABRWJ010000012">
    <property type="protein sequence ID" value="NRF71467.1"/>
    <property type="molecule type" value="Genomic_DNA"/>
</dbReference>
<feature type="chain" id="PRO_5046168416" evidence="1">
    <location>
        <begin position="24"/>
        <end position="286"/>
    </location>
</feature>
<proteinExistence type="predicted"/>
<protein>
    <submittedName>
        <fullName evidence="2">PEP-CTERM sorting domain-containing protein</fullName>
    </submittedName>
</protein>
<keyword evidence="1" id="KW-0732">Signal</keyword>
<comment type="caution">
    <text evidence="2">The sequence shown here is derived from an EMBL/GenBank/DDBJ whole genome shotgun (WGS) entry which is preliminary data.</text>
</comment>
<gene>
    <name evidence="2" type="ORF">HLB44_31220</name>
</gene>
<evidence type="ECO:0000313" key="2">
    <source>
        <dbReference type="EMBL" id="NRF71467.1"/>
    </source>
</evidence>
<reference evidence="2 3" key="1">
    <citation type="submission" date="2020-05" db="EMBL/GenBank/DDBJ databases">
        <title>Aquincola sp. isolate from soil.</title>
        <authorList>
            <person name="Han J."/>
            <person name="Kim D.-U."/>
        </authorList>
    </citation>
    <scope>NUCLEOTIDE SEQUENCE [LARGE SCALE GENOMIC DNA]</scope>
    <source>
        <strain evidence="2 3">S2</strain>
    </source>
</reference>
<organism evidence="2 3">
    <name type="scientific">Pseudaquabacterium terrae</name>
    <dbReference type="NCBI Taxonomy" id="2732868"/>
    <lineage>
        <taxon>Bacteria</taxon>
        <taxon>Pseudomonadati</taxon>
        <taxon>Pseudomonadota</taxon>
        <taxon>Betaproteobacteria</taxon>
        <taxon>Burkholderiales</taxon>
        <taxon>Sphaerotilaceae</taxon>
        <taxon>Pseudaquabacterium</taxon>
    </lineage>
</organism>
<dbReference type="InterPro" id="IPR013424">
    <property type="entry name" value="Ice-binding_C"/>
</dbReference>
<dbReference type="Proteomes" id="UP000737171">
    <property type="component" value="Unassembled WGS sequence"/>
</dbReference>
<sequence>MREHRTLFMLAVLAATALLPARAAPVLDLGVAAYLALDAGNAHWFVNLADAGPTAGTGLVTQGIADTKGGGAQTASTSAYASVGALGGRGLTYTSGAFHSAQAADDLSWYADLLITGTPGEKVTLQFATTLDGFVAGSGFGPGSAFGGGVTSRTFVAGNVLADWSFASGFGTPALLIDELALVAYEFDVGSVIRVASRLTVLSHAHIESAVETNALDTSTFFVDVLTPGGGYVAGGGFVFPTLPPATVPEPAPVLLLALAAMAAASASRRARQGQRARLECARRAA</sequence>
<name>A0ABX2ESH3_9BURK</name>
<accession>A0ABX2ESH3</accession>
<dbReference type="NCBIfam" id="TIGR02595">
    <property type="entry name" value="PEP_CTERM"/>
    <property type="match status" value="1"/>
</dbReference>
<feature type="signal peptide" evidence="1">
    <location>
        <begin position="1"/>
        <end position="23"/>
    </location>
</feature>